<dbReference type="EMBL" id="JBHRTR010000031">
    <property type="protein sequence ID" value="MFC3229364.1"/>
    <property type="molecule type" value="Genomic_DNA"/>
</dbReference>
<sequence length="254" mass="27263">MAEEGKIVTAAMLVIGNEILSGRTQDANMHYIAGRLNELGVRLAEARVVRDVTEEIVAAVNALRARYDYVFTSGGIGPTHDDITADAIASAFGLHIDIRDDARALLEAHYEPGQLTAARLRMARIPDGASLIDNPISTAPGFRVENVFVMAGVPAIFRAMFESCRHDIAGGAPLLSRTISSELPEGRLAEPLGLLQERYADVDMGSYPFYRGQRFGTSIVMRCTDAARLDSAVAELKASIVELGGSPHEGDPPA</sequence>
<dbReference type="CDD" id="cd00885">
    <property type="entry name" value="cinA"/>
    <property type="match status" value="1"/>
</dbReference>
<accession>A0ABV7L4A5</accession>
<keyword evidence="3" id="KW-1185">Reference proteome</keyword>
<dbReference type="InterPro" id="IPR050101">
    <property type="entry name" value="CinA"/>
</dbReference>
<dbReference type="PANTHER" id="PTHR13939">
    <property type="entry name" value="NICOTINAMIDE-NUCLEOTIDE AMIDOHYDROLASE PNCC"/>
    <property type="match status" value="1"/>
</dbReference>
<feature type="domain" description="MoaB/Mog" evidence="1">
    <location>
        <begin position="11"/>
        <end position="172"/>
    </location>
</feature>
<dbReference type="Pfam" id="PF24102">
    <property type="entry name" value="FLAD1_M"/>
    <property type="match status" value="1"/>
</dbReference>
<protein>
    <submittedName>
        <fullName evidence="2">Competence/damage-inducible protein A</fullName>
    </submittedName>
</protein>
<dbReference type="Pfam" id="PF00994">
    <property type="entry name" value="MoCF_biosynth"/>
    <property type="match status" value="1"/>
</dbReference>
<dbReference type="InterPro" id="IPR056596">
    <property type="entry name" value="FLAD1_M"/>
</dbReference>
<comment type="caution">
    <text evidence="2">The sequence shown here is derived from an EMBL/GenBank/DDBJ whole genome shotgun (WGS) entry which is preliminary data.</text>
</comment>
<dbReference type="Gene3D" id="3.40.980.10">
    <property type="entry name" value="MoaB/Mog-like domain"/>
    <property type="match status" value="1"/>
</dbReference>
<name>A0ABV7L4A5_9PROT</name>
<evidence type="ECO:0000259" key="1">
    <source>
        <dbReference type="SMART" id="SM00852"/>
    </source>
</evidence>
<reference evidence="3" key="1">
    <citation type="journal article" date="2019" name="Int. J. Syst. Evol. Microbiol.">
        <title>The Global Catalogue of Microorganisms (GCM) 10K type strain sequencing project: providing services to taxonomists for standard genome sequencing and annotation.</title>
        <authorList>
            <consortium name="The Broad Institute Genomics Platform"/>
            <consortium name="The Broad Institute Genome Sequencing Center for Infectious Disease"/>
            <person name="Wu L."/>
            <person name="Ma J."/>
        </authorList>
    </citation>
    <scope>NUCLEOTIDE SEQUENCE [LARGE SCALE GENOMIC DNA]</scope>
    <source>
        <strain evidence="3">KCTC 42964</strain>
    </source>
</reference>
<dbReference type="InterPro" id="IPR036425">
    <property type="entry name" value="MoaB/Mog-like_dom_sf"/>
</dbReference>
<dbReference type="SUPFAM" id="SSF53218">
    <property type="entry name" value="Molybdenum cofactor biosynthesis proteins"/>
    <property type="match status" value="1"/>
</dbReference>
<evidence type="ECO:0000313" key="3">
    <source>
        <dbReference type="Proteomes" id="UP001595528"/>
    </source>
</evidence>
<dbReference type="PANTHER" id="PTHR13939:SF0">
    <property type="entry name" value="NMN AMIDOHYDROLASE-LIKE PROTEIN YFAY"/>
    <property type="match status" value="1"/>
</dbReference>
<dbReference type="InterPro" id="IPR001453">
    <property type="entry name" value="MoaB/Mog_dom"/>
</dbReference>
<evidence type="ECO:0000313" key="2">
    <source>
        <dbReference type="EMBL" id="MFC3229364.1"/>
    </source>
</evidence>
<gene>
    <name evidence="2" type="ORF">ACFOGJ_19105</name>
</gene>
<proteinExistence type="predicted"/>
<organism evidence="2 3">
    <name type="scientific">Marinibaculum pumilum</name>
    <dbReference type="NCBI Taxonomy" id="1766165"/>
    <lineage>
        <taxon>Bacteria</taxon>
        <taxon>Pseudomonadati</taxon>
        <taxon>Pseudomonadota</taxon>
        <taxon>Alphaproteobacteria</taxon>
        <taxon>Rhodospirillales</taxon>
        <taxon>Rhodospirillaceae</taxon>
        <taxon>Marinibaculum</taxon>
    </lineage>
</organism>
<dbReference type="RefSeq" id="WP_379903483.1">
    <property type="nucleotide sequence ID" value="NZ_JBHRTR010000031.1"/>
</dbReference>
<dbReference type="Proteomes" id="UP001595528">
    <property type="component" value="Unassembled WGS sequence"/>
</dbReference>
<dbReference type="SMART" id="SM00852">
    <property type="entry name" value="MoCF_biosynth"/>
    <property type="match status" value="1"/>
</dbReference>